<proteinExistence type="predicted"/>
<dbReference type="Pfam" id="PF25889">
    <property type="entry name" value="WHD_Fungal_DR"/>
    <property type="match status" value="1"/>
</dbReference>
<dbReference type="InterPro" id="IPR036305">
    <property type="entry name" value="RGS_sf"/>
</dbReference>
<dbReference type="InterPro" id="IPR000591">
    <property type="entry name" value="DEP_dom"/>
</dbReference>
<accession>A0A0F7SNV8</accession>
<keyword evidence="1" id="KW-0734">Signal transduction inhibitor</keyword>
<dbReference type="Gene3D" id="1.10.10.10">
    <property type="entry name" value="Winged helix-like DNA-binding domain superfamily/Winged helix DNA-binding domain"/>
    <property type="match status" value="1"/>
</dbReference>
<dbReference type="InterPro" id="IPR058855">
    <property type="entry name" value="RGS1/SST2-like_Fungal-DR"/>
</dbReference>
<dbReference type="GO" id="GO:0003677">
    <property type="term" value="F:DNA binding"/>
    <property type="evidence" value="ECO:0007669"/>
    <property type="project" value="UniProtKB-KW"/>
</dbReference>
<protein>
    <submittedName>
        <fullName evidence="4">Winged helix-turn-helix DNA-binding domain</fullName>
    </submittedName>
</protein>
<organism evidence="4">
    <name type="scientific">Phaffia rhodozyma</name>
    <name type="common">Yeast</name>
    <name type="synonym">Xanthophyllomyces dendrorhous</name>
    <dbReference type="NCBI Taxonomy" id="264483"/>
    <lineage>
        <taxon>Eukaryota</taxon>
        <taxon>Fungi</taxon>
        <taxon>Dikarya</taxon>
        <taxon>Basidiomycota</taxon>
        <taxon>Agaricomycotina</taxon>
        <taxon>Tremellomycetes</taxon>
        <taxon>Cystofilobasidiales</taxon>
        <taxon>Mrakiaceae</taxon>
        <taxon>Phaffia</taxon>
    </lineage>
</organism>
<dbReference type="InterPro" id="IPR036390">
    <property type="entry name" value="WH_DNA-bd_sf"/>
</dbReference>
<keyword evidence="4" id="KW-0238">DNA-binding</keyword>
<dbReference type="SMART" id="SM00315">
    <property type="entry name" value="RGS"/>
    <property type="match status" value="1"/>
</dbReference>
<dbReference type="PROSITE" id="PS50132">
    <property type="entry name" value="RGS"/>
    <property type="match status" value="1"/>
</dbReference>
<feature type="region of interest" description="Disordered" evidence="2">
    <location>
        <begin position="722"/>
        <end position="754"/>
    </location>
</feature>
<feature type="domain" description="RGS" evidence="3">
    <location>
        <begin position="529"/>
        <end position="710"/>
    </location>
</feature>
<dbReference type="Gene3D" id="1.10.167.10">
    <property type="entry name" value="Regulator of G-protein Signalling 4, domain 2"/>
    <property type="match status" value="1"/>
</dbReference>
<dbReference type="Pfam" id="PF00615">
    <property type="entry name" value="RGS"/>
    <property type="match status" value="1"/>
</dbReference>
<name>A0A0F7SNV8_PHARH</name>
<evidence type="ECO:0000259" key="3">
    <source>
        <dbReference type="PROSITE" id="PS50132"/>
    </source>
</evidence>
<dbReference type="PANTHER" id="PTHR10845">
    <property type="entry name" value="REGULATOR OF G PROTEIN SIGNALING"/>
    <property type="match status" value="1"/>
</dbReference>
<dbReference type="InterPro" id="IPR016137">
    <property type="entry name" value="RGS"/>
</dbReference>
<dbReference type="GO" id="GO:0035556">
    <property type="term" value="P:intracellular signal transduction"/>
    <property type="evidence" value="ECO:0007669"/>
    <property type="project" value="InterPro"/>
</dbReference>
<reference evidence="4" key="1">
    <citation type="submission" date="2014-08" db="EMBL/GenBank/DDBJ databases">
        <authorList>
            <person name="Sharma Rahul"/>
            <person name="Thines Marco"/>
        </authorList>
    </citation>
    <scope>NUCLEOTIDE SEQUENCE</scope>
</reference>
<evidence type="ECO:0000256" key="2">
    <source>
        <dbReference type="SAM" id="MobiDB-lite"/>
    </source>
</evidence>
<dbReference type="InterPro" id="IPR036388">
    <property type="entry name" value="WH-like_DNA-bd_sf"/>
</dbReference>
<dbReference type="EMBL" id="LN483124">
    <property type="protein sequence ID" value="CED82270.1"/>
    <property type="molecule type" value="Genomic_DNA"/>
</dbReference>
<dbReference type="SUPFAM" id="SSF46785">
    <property type="entry name" value="Winged helix' DNA-binding domain"/>
    <property type="match status" value="1"/>
</dbReference>
<dbReference type="SMART" id="SM00049">
    <property type="entry name" value="DEP"/>
    <property type="match status" value="2"/>
</dbReference>
<feature type="region of interest" description="Disordered" evidence="2">
    <location>
        <begin position="479"/>
        <end position="510"/>
    </location>
</feature>
<evidence type="ECO:0000256" key="1">
    <source>
        <dbReference type="ARBA" id="ARBA00022700"/>
    </source>
</evidence>
<dbReference type="SUPFAM" id="SSF48097">
    <property type="entry name" value="Regulator of G-protein signaling, RGS"/>
    <property type="match status" value="1"/>
</dbReference>
<sequence length="754" mass="83473">MSFSHQFIHDLFSTLLISLNLKSNRQFFKIYPDSFTSDDALTNVASLRFSQSIRLADSNPGKHGPRIKTTTTTTTFSMTKDAAKGVLQQMVDARLMENAADLSSTRFRERAVWVLSPKGLDVLERFIARQGIHTPYFTKLCSTYPAGPQPIIYLERHPDDDMIVSENQPMIEEVFRRFVGQPPKTFLIPRTPYQYPSRASTFLNKPSNMPGKINRRGSFSSDLSHQSDLSQTSYLHSLNPDDLVSTPGISLQKNKAGTSSTEYCFNSISALDWLCDFTSSIGYAEAGQLAALWVKLGWIICVTTDVKGRDVKKTERPYKITTRKKNMSPEGIYRTASNNEEFRASEKTVYKITSAGTTLAWRTERARSSLSPGYFKESVISSTLISTAESDQTANKLSSERSSEHQHMATNVTTSLPPLHQTESSETVLPLGNPIKPMHETTTRAALVSTKKLATASLSKLPSGTLPIVNETASIGQIAPPPNLNLNPQPVLPKPNKEGSKTRYIPFSRPGTRDGVSIAQTLKDSRAAKLSRILKEPALRGLFREFMRLSFCEENLNFWCDVEDFKERYRMTSSAEVGGTMGAVVVAGYGSTRGRISEQMAAHQQKLLELAIEIYTTYLTPRSKAEINVPSSIKKDIASYFLFVRNNQPQPLQSSQRAPSPAPGFMPVGVAGQLQKIISLFEEAQKSVFEGMATDSLPKFAKDDRIARVLRSAVFLETPSYTTTASSAPPVFGSRSVTSGGHNSRRTEAQTGRS</sequence>
<dbReference type="GO" id="GO:0009968">
    <property type="term" value="P:negative regulation of signal transduction"/>
    <property type="evidence" value="ECO:0007669"/>
    <property type="project" value="UniProtKB-KW"/>
</dbReference>
<dbReference type="PANTHER" id="PTHR10845:SF192">
    <property type="entry name" value="DOUBLE HIT, ISOFORM B"/>
    <property type="match status" value="1"/>
</dbReference>
<dbReference type="AlphaFoldDB" id="A0A0F7SNV8"/>
<dbReference type="InterPro" id="IPR044926">
    <property type="entry name" value="RGS_subdomain_2"/>
</dbReference>
<feature type="region of interest" description="Disordered" evidence="2">
    <location>
        <begin position="206"/>
        <end position="225"/>
    </location>
</feature>
<evidence type="ECO:0000313" key="4">
    <source>
        <dbReference type="EMBL" id="CED82270.1"/>
    </source>
</evidence>